<dbReference type="Proteomes" id="UP001271007">
    <property type="component" value="Unassembled WGS sequence"/>
</dbReference>
<sequence length="143" mass="15993">MVVKYKGKVPGQWTEKDLLAIFGCNTHTLKSMKFEIAEGAKHHLTDTSTTSGHEDWTNGTDVERERILAGVDLFMRKATDSVSTTPGLSRASGSNFQQYQYTPPDMEDEDEEPVQNLRGASVSAKRVSTLSEWEAQREENPDL</sequence>
<dbReference type="AlphaFoldDB" id="A0AAJ0G9L2"/>
<evidence type="ECO:0000256" key="1">
    <source>
        <dbReference type="SAM" id="MobiDB-lite"/>
    </source>
</evidence>
<evidence type="ECO:0000313" key="2">
    <source>
        <dbReference type="EMBL" id="KAK3049701.1"/>
    </source>
</evidence>
<feature type="compositionally biased region" description="Polar residues" evidence="1">
    <location>
        <begin position="81"/>
        <end position="101"/>
    </location>
</feature>
<organism evidence="2 3">
    <name type="scientific">Extremus antarcticus</name>
    <dbReference type="NCBI Taxonomy" id="702011"/>
    <lineage>
        <taxon>Eukaryota</taxon>
        <taxon>Fungi</taxon>
        <taxon>Dikarya</taxon>
        <taxon>Ascomycota</taxon>
        <taxon>Pezizomycotina</taxon>
        <taxon>Dothideomycetes</taxon>
        <taxon>Dothideomycetidae</taxon>
        <taxon>Mycosphaerellales</taxon>
        <taxon>Extremaceae</taxon>
        <taxon>Extremus</taxon>
    </lineage>
</organism>
<evidence type="ECO:0000313" key="3">
    <source>
        <dbReference type="Proteomes" id="UP001271007"/>
    </source>
</evidence>
<accession>A0AAJ0G9L2</accession>
<name>A0AAJ0G9L2_9PEZI</name>
<proteinExistence type="predicted"/>
<dbReference type="EMBL" id="JAWDJX010000038">
    <property type="protein sequence ID" value="KAK3049701.1"/>
    <property type="molecule type" value="Genomic_DNA"/>
</dbReference>
<gene>
    <name evidence="2" type="ORF">LTR09_009123</name>
</gene>
<protein>
    <submittedName>
        <fullName evidence="2">Uncharacterized protein</fullName>
    </submittedName>
</protein>
<comment type="caution">
    <text evidence="2">The sequence shown here is derived from an EMBL/GenBank/DDBJ whole genome shotgun (WGS) entry which is preliminary data.</text>
</comment>
<keyword evidence="3" id="KW-1185">Reference proteome</keyword>
<feature type="compositionally biased region" description="Basic and acidic residues" evidence="1">
    <location>
        <begin position="134"/>
        <end position="143"/>
    </location>
</feature>
<reference evidence="2" key="1">
    <citation type="submission" date="2023-04" db="EMBL/GenBank/DDBJ databases">
        <title>Black Yeasts Isolated from many extreme environments.</title>
        <authorList>
            <person name="Coleine C."/>
            <person name="Stajich J.E."/>
            <person name="Selbmann L."/>
        </authorList>
    </citation>
    <scope>NUCLEOTIDE SEQUENCE</scope>
    <source>
        <strain evidence="2">CCFEE 5312</strain>
    </source>
</reference>
<feature type="region of interest" description="Disordered" evidence="1">
    <location>
        <begin position="81"/>
        <end position="143"/>
    </location>
</feature>